<gene>
    <name evidence="4" type="ORF">MATL_G00197500</name>
</gene>
<dbReference type="EMBL" id="JAFDVH010000017">
    <property type="protein sequence ID" value="KAG7462017.1"/>
    <property type="molecule type" value="Genomic_DNA"/>
</dbReference>
<keyword evidence="5" id="KW-1185">Reference proteome</keyword>
<evidence type="ECO:0000313" key="4">
    <source>
        <dbReference type="EMBL" id="KAG7462017.1"/>
    </source>
</evidence>
<dbReference type="Gene3D" id="1.25.40.20">
    <property type="entry name" value="Ankyrin repeat-containing domain"/>
    <property type="match status" value="1"/>
</dbReference>
<dbReference type="Gene3D" id="3.40.50.10140">
    <property type="entry name" value="Toll/interleukin-1 receptor homology (TIR) domain"/>
    <property type="match status" value="1"/>
</dbReference>
<dbReference type="AlphaFoldDB" id="A0A9D3PNP1"/>
<organism evidence="4 5">
    <name type="scientific">Megalops atlanticus</name>
    <name type="common">Tarpon</name>
    <name type="synonym">Clupea gigantea</name>
    <dbReference type="NCBI Taxonomy" id="7932"/>
    <lineage>
        <taxon>Eukaryota</taxon>
        <taxon>Metazoa</taxon>
        <taxon>Chordata</taxon>
        <taxon>Craniata</taxon>
        <taxon>Vertebrata</taxon>
        <taxon>Euteleostomi</taxon>
        <taxon>Actinopterygii</taxon>
        <taxon>Neopterygii</taxon>
        <taxon>Teleostei</taxon>
        <taxon>Elopiformes</taxon>
        <taxon>Megalopidae</taxon>
        <taxon>Megalops</taxon>
    </lineage>
</organism>
<sequence>MSNAAEDLLIIHEAEAEPWASYLRSIFAGPIREEGICCYDIATVSSKKEDFLRLGRYRCKLLILSRGMLEGLCQIRRFFLARVLQPAGAVVVLLCGVDSLAPLREVVPLGEGCLQCSSEQDAQEYLSAVTEIVQRGNQASVDVSALTSRVAALELKLERGPSATAVTATATAAATAAGVAAAVAVPARAHVLVVPPRVPCENPGEVFILLKDAVNSKDAEVEFQGKKERTRVKPSSWNDHTLCVTAPDFPAGTVRVTLYCGGVVKAEGELQYYSTMDEIALLLKKAADPMDFMFQAFQTSSAEKLDQLLTSFLMGGMPTGGFQGLQCDEDHEGETHSEDLPTLLHFAAQNGLMGVASILLQCPGSQRALRITNRNGDTPLMLAEKNGHAQLHILLQEMLNVPQSVVKGEDEDSSIYEMMGSADAQEEGRGEAEDPEDEDPYAPLGVNDEEYDTILTSSKAVIIANRPPAPTPRPETTPTKEDSTPFIAQVFQKKTSQGDADTLYSLPAKQAKGRDSISSTYDTFVPNHMPGLQELIELQEKVKRGVLSMDEALERFSDWQRVQKGLDIIQQVTRGAGVSGQSDALPLSILREEKLRQLRASIINNREDDENVYDKINIVHHTPDMSAKECRRGSQAPETDFYSKPLKGQHSNFFWKADKR</sequence>
<keyword evidence="1" id="KW-0597">Phosphoprotein</keyword>
<dbReference type="Pfam" id="PF18567">
    <property type="entry name" value="TIR_3"/>
    <property type="match status" value="1"/>
</dbReference>
<dbReference type="InterPro" id="IPR035897">
    <property type="entry name" value="Toll_tir_struct_dom_sf"/>
</dbReference>
<dbReference type="InterPro" id="IPR052446">
    <property type="entry name" value="B-cell_PI3K-Signaling_Adptrs"/>
</dbReference>
<proteinExistence type="predicted"/>
<dbReference type="PANTHER" id="PTHR16267:SF13">
    <property type="entry name" value="B-CELL SCAFFOLD PROTEIN WITH ANKYRIN REPEATS"/>
    <property type="match status" value="1"/>
</dbReference>
<name>A0A9D3PNP1_MEGAT</name>
<dbReference type="InterPro" id="IPR041340">
    <property type="entry name" value="PIK3AP1_TIR"/>
</dbReference>
<dbReference type="GO" id="GO:0050869">
    <property type="term" value="P:negative regulation of B cell activation"/>
    <property type="evidence" value="ECO:0007669"/>
    <property type="project" value="TreeGrafter"/>
</dbReference>
<feature type="region of interest" description="Disordered" evidence="2">
    <location>
        <begin position="422"/>
        <end position="446"/>
    </location>
</feature>
<dbReference type="GO" id="GO:0051898">
    <property type="term" value="P:negative regulation of phosphatidylinositol 3-kinase/protein kinase B signal transduction"/>
    <property type="evidence" value="ECO:0007669"/>
    <property type="project" value="TreeGrafter"/>
</dbReference>
<dbReference type="GO" id="GO:0042113">
    <property type="term" value="P:B cell activation"/>
    <property type="evidence" value="ECO:0007669"/>
    <property type="project" value="TreeGrafter"/>
</dbReference>
<feature type="region of interest" description="Disordered" evidence="2">
    <location>
        <begin position="460"/>
        <end position="482"/>
    </location>
</feature>
<dbReference type="OrthoDB" id="8192811at2759"/>
<dbReference type="SMART" id="SM01282">
    <property type="entry name" value="DBB"/>
    <property type="match status" value="1"/>
</dbReference>
<dbReference type="InterPro" id="IPR017893">
    <property type="entry name" value="DBB_domain"/>
</dbReference>
<comment type="caution">
    <text evidence="4">The sequence shown here is derived from an EMBL/GenBank/DDBJ whole genome shotgun (WGS) entry which is preliminary data.</text>
</comment>
<dbReference type="SUPFAM" id="SSF48403">
    <property type="entry name" value="Ankyrin repeat"/>
    <property type="match status" value="1"/>
</dbReference>
<evidence type="ECO:0000256" key="2">
    <source>
        <dbReference type="SAM" id="MobiDB-lite"/>
    </source>
</evidence>
<dbReference type="GO" id="GO:1990782">
    <property type="term" value="F:protein tyrosine kinase binding"/>
    <property type="evidence" value="ECO:0007669"/>
    <property type="project" value="TreeGrafter"/>
</dbReference>
<dbReference type="Proteomes" id="UP001046870">
    <property type="component" value="Chromosome 17"/>
</dbReference>
<evidence type="ECO:0000259" key="3">
    <source>
        <dbReference type="PROSITE" id="PS51376"/>
    </source>
</evidence>
<feature type="domain" description="DBB" evidence="3">
    <location>
        <begin position="193"/>
        <end position="325"/>
    </location>
</feature>
<accession>A0A9D3PNP1</accession>
<reference evidence="4" key="1">
    <citation type="submission" date="2021-01" db="EMBL/GenBank/DDBJ databases">
        <authorList>
            <person name="Zahm M."/>
            <person name="Roques C."/>
            <person name="Cabau C."/>
            <person name="Klopp C."/>
            <person name="Donnadieu C."/>
            <person name="Jouanno E."/>
            <person name="Lampietro C."/>
            <person name="Louis A."/>
            <person name="Herpin A."/>
            <person name="Echchiki A."/>
            <person name="Berthelot C."/>
            <person name="Parey E."/>
            <person name="Roest-Crollius H."/>
            <person name="Braasch I."/>
            <person name="Postlethwait J."/>
            <person name="Bobe J."/>
            <person name="Montfort J."/>
            <person name="Bouchez O."/>
            <person name="Begum T."/>
            <person name="Mejri S."/>
            <person name="Adams A."/>
            <person name="Chen W.-J."/>
            <person name="Guiguen Y."/>
        </authorList>
    </citation>
    <scope>NUCLEOTIDE SEQUENCE</scope>
    <source>
        <strain evidence="4">YG-15Mar2019-1</strain>
        <tissue evidence="4">Brain</tissue>
    </source>
</reference>
<dbReference type="PANTHER" id="PTHR16267">
    <property type="entry name" value="BANK1/PIK3AP1 FAMILY MEMBER"/>
    <property type="match status" value="1"/>
</dbReference>
<evidence type="ECO:0000313" key="5">
    <source>
        <dbReference type="Proteomes" id="UP001046870"/>
    </source>
</evidence>
<evidence type="ECO:0000256" key="1">
    <source>
        <dbReference type="ARBA" id="ARBA00022553"/>
    </source>
</evidence>
<dbReference type="Pfam" id="PF14545">
    <property type="entry name" value="DBB"/>
    <property type="match status" value="1"/>
</dbReference>
<dbReference type="InterPro" id="IPR036770">
    <property type="entry name" value="Ankyrin_rpt-contain_sf"/>
</dbReference>
<dbReference type="GO" id="GO:0005102">
    <property type="term" value="F:signaling receptor binding"/>
    <property type="evidence" value="ECO:0007669"/>
    <property type="project" value="TreeGrafter"/>
</dbReference>
<protein>
    <recommendedName>
        <fullName evidence="3">DBB domain-containing protein</fullName>
    </recommendedName>
</protein>
<dbReference type="PROSITE" id="PS51376">
    <property type="entry name" value="DBB"/>
    <property type="match status" value="1"/>
</dbReference>